<sequence length="312" mass="34690">MTHSSLGRLVYLVYGTPPADVPPPPAPEEGTMPFLTDHLVVDGVRLAYRDSGSGEPVVFLHGTPSHSYEWRDVVPHIEADGHRVIAYDLLGYGLSERPAHRDTSVAGQTDMLGHLLDALGVDRVSLVAHDIGGAVALRFALAHPGRVRRLMIMDSVSYDSWPSPTWRRIIDEELDTHAALPQDEFDALLTRQLAMTVTDTSRMTGDVLRAYLAPHASRLGRTSFFEHQVRHYDARYTQEIAGRLGQLTLPVRILWGAEDQWQPVHYAERLRDDIPGAELVVVPGAGHFLMEDAPERVVHEIRDFLARAEAPA</sequence>
<keyword evidence="3" id="KW-1185">Reference proteome</keyword>
<dbReference type="InterPro" id="IPR000073">
    <property type="entry name" value="AB_hydrolase_1"/>
</dbReference>
<evidence type="ECO:0000313" key="3">
    <source>
        <dbReference type="Proteomes" id="UP001501455"/>
    </source>
</evidence>
<accession>A0ABP6UGS0</accession>
<dbReference type="Gene3D" id="3.40.50.1820">
    <property type="entry name" value="alpha/beta hydrolase"/>
    <property type="match status" value="1"/>
</dbReference>
<dbReference type="Proteomes" id="UP001501455">
    <property type="component" value="Unassembled WGS sequence"/>
</dbReference>
<dbReference type="PRINTS" id="PR00412">
    <property type="entry name" value="EPOXHYDRLASE"/>
</dbReference>
<proteinExistence type="predicted"/>
<dbReference type="PANTHER" id="PTHR43689">
    <property type="entry name" value="HYDROLASE"/>
    <property type="match status" value="1"/>
</dbReference>
<dbReference type="InterPro" id="IPR000639">
    <property type="entry name" value="Epox_hydrolase-like"/>
</dbReference>
<reference evidence="3" key="1">
    <citation type="journal article" date="2019" name="Int. J. Syst. Evol. Microbiol.">
        <title>The Global Catalogue of Microorganisms (GCM) 10K type strain sequencing project: providing services to taxonomists for standard genome sequencing and annotation.</title>
        <authorList>
            <consortium name="The Broad Institute Genomics Platform"/>
            <consortium name="The Broad Institute Genome Sequencing Center for Infectious Disease"/>
            <person name="Wu L."/>
            <person name="Ma J."/>
        </authorList>
    </citation>
    <scope>NUCLEOTIDE SEQUENCE [LARGE SCALE GENOMIC DNA]</scope>
    <source>
        <strain evidence="3">JCM 4816</strain>
    </source>
</reference>
<dbReference type="PRINTS" id="PR00111">
    <property type="entry name" value="ABHYDROLASE"/>
</dbReference>
<organism evidence="2 3">
    <name type="scientific">Streptomyces prasinosporus</name>
    <dbReference type="NCBI Taxonomy" id="68256"/>
    <lineage>
        <taxon>Bacteria</taxon>
        <taxon>Bacillati</taxon>
        <taxon>Actinomycetota</taxon>
        <taxon>Actinomycetes</taxon>
        <taxon>Kitasatosporales</taxon>
        <taxon>Streptomycetaceae</taxon>
        <taxon>Streptomyces</taxon>
        <taxon>Streptomyces albogriseolus group</taxon>
    </lineage>
</organism>
<dbReference type="InterPro" id="IPR029058">
    <property type="entry name" value="AB_hydrolase_fold"/>
</dbReference>
<gene>
    <name evidence="2" type="ORF">GCM10019016_125340</name>
</gene>
<dbReference type="Pfam" id="PF00561">
    <property type="entry name" value="Abhydrolase_1"/>
    <property type="match status" value="1"/>
</dbReference>
<dbReference type="PANTHER" id="PTHR43689:SF8">
    <property type="entry name" value="ALPHA_BETA-HYDROLASES SUPERFAMILY PROTEIN"/>
    <property type="match status" value="1"/>
</dbReference>
<evidence type="ECO:0000313" key="2">
    <source>
        <dbReference type="EMBL" id="GAA3505421.1"/>
    </source>
</evidence>
<comment type="caution">
    <text evidence="2">The sequence shown here is derived from an EMBL/GenBank/DDBJ whole genome shotgun (WGS) entry which is preliminary data.</text>
</comment>
<dbReference type="EMBL" id="BAAAXF010000082">
    <property type="protein sequence ID" value="GAA3505421.1"/>
    <property type="molecule type" value="Genomic_DNA"/>
</dbReference>
<dbReference type="GO" id="GO:0016787">
    <property type="term" value="F:hydrolase activity"/>
    <property type="evidence" value="ECO:0007669"/>
    <property type="project" value="UniProtKB-KW"/>
</dbReference>
<keyword evidence="2" id="KW-0378">Hydrolase</keyword>
<dbReference type="SUPFAM" id="SSF53474">
    <property type="entry name" value="alpha/beta-Hydrolases"/>
    <property type="match status" value="1"/>
</dbReference>
<feature type="domain" description="AB hydrolase-1" evidence="1">
    <location>
        <begin position="56"/>
        <end position="294"/>
    </location>
</feature>
<protein>
    <submittedName>
        <fullName evidence="2">Alpha/beta hydrolase</fullName>
    </submittedName>
</protein>
<name>A0ABP6UGS0_9ACTN</name>
<evidence type="ECO:0000259" key="1">
    <source>
        <dbReference type="Pfam" id="PF00561"/>
    </source>
</evidence>